<dbReference type="AlphaFoldDB" id="A0A430KRC4"/>
<reference evidence="2 3" key="1">
    <citation type="submission" date="2018-11" db="EMBL/GenBank/DDBJ databases">
        <title>The draft genome sequence of Amphritea opalescens ANRC-JH13T.</title>
        <authorList>
            <person name="Fang Z."/>
            <person name="Zhang Y."/>
            <person name="Han X."/>
        </authorList>
    </citation>
    <scope>NUCLEOTIDE SEQUENCE [LARGE SCALE GENOMIC DNA]</scope>
    <source>
        <strain evidence="2 3">ANRC-JH13</strain>
    </source>
</reference>
<feature type="domain" description="DSBA-like thioredoxin" evidence="1">
    <location>
        <begin position="6"/>
        <end position="206"/>
    </location>
</feature>
<proteinExistence type="predicted"/>
<dbReference type="PANTHER" id="PTHR13887">
    <property type="entry name" value="GLUTATHIONE S-TRANSFERASE KAPPA"/>
    <property type="match status" value="1"/>
</dbReference>
<name>A0A430KRC4_9GAMM</name>
<dbReference type="InterPro" id="IPR001853">
    <property type="entry name" value="DSBA-like_thioredoxin_dom"/>
</dbReference>
<dbReference type="RefSeq" id="WP_126158134.1">
    <property type="nucleotide sequence ID" value="NZ_RQXW01000006.1"/>
</dbReference>
<evidence type="ECO:0000313" key="3">
    <source>
        <dbReference type="Proteomes" id="UP000283087"/>
    </source>
</evidence>
<comment type="caution">
    <text evidence="2">The sequence shown here is derived from an EMBL/GenBank/DDBJ whole genome shotgun (WGS) entry which is preliminary data.</text>
</comment>
<dbReference type="CDD" id="cd03024">
    <property type="entry name" value="DsbA_FrnE"/>
    <property type="match status" value="1"/>
</dbReference>
<dbReference type="EMBL" id="RQXW01000006">
    <property type="protein sequence ID" value="RTE66061.1"/>
    <property type="molecule type" value="Genomic_DNA"/>
</dbReference>
<accession>A0A430KRC4</accession>
<dbReference type="PANTHER" id="PTHR13887:SF41">
    <property type="entry name" value="THIOREDOXIN SUPERFAMILY PROTEIN"/>
    <property type="match status" value="1"/>
</dbReference>
<protein>
    <submittedName>
        <fullName evidence="2">DsbA family oxidoreductase</fullName>
    </submittedName>
</protein>
<gene>
    <name evidence="2" type="ORF">EH243_07995</name>
</gene>
<dbReference type="InterPro" id="IPR036249">
    <property type="entry name" value="Thioredoxin-like_sf"/>
</dbReference>
<organism evidence="2 3">
    <name type="scientific">Amphritea opalescens</name>
    <dbReference type="NCBI Taxonomy" id="2490544"/>
    <lineage>
        <taxon>Bacteria</taxon>
        <taxon>Pseudomonadati</taxon>
        <taxon>Pseudomonadota</taxon>
        <taxon>Gammaproteobacteria</taxon>
        <taxon>Oceanospirillales</taxon>
        <taxon>Oceanospirillaceae</taxon>
        <taxon>Amphritea</taxon>
    </lineage>
</organism>
<dbReference type="Proteomes" id="UP000283087">
    <property type="component" value="Unassembled WGS sequence"/>
</dbReference>
<dbReference type="OrthoDB" id="9799122at2"/>
<dbReference type="SUPFAM" id="SSF52833">
    <property type="entry name" value="Thioredoxin-like"/>
    <property type="match status" value="1"/>
</dbReference>
<dbReference type="Gene3D" id="3.40.30.10">
    <property type="entry name" value="Glutaredoxin"/>
    <property type="match status" value="1"/>
</dbReference>
<dbReference type="Pfam" id="PF01323">
    <property type="entry name" value="DSBA"/>
    <property type="match status" value="1"/>
</dbReference>
<evidence type="ECO:0000313" key="2">
    <source>
        <dbReference type="EMBL" id="RTE66061.1"/>
    </source>
</evidence>
<sequence>MEKIRIDFVSDVVCPWCAIGYKRLEQAMAETGLQDDVEIVWHPFFLNPDMPEEGENNNDYGARKYHRSLEESRLNRERIAAMAKDNGLTFNLDDNTRVINTYKAHAALEYARQLGKQTVLKERLFNAFFTEKKDISKTDVLEQEMRAVGIKMNDSADVFNNPEIQSYIEAEVSKWQSMGISSVPTMFFNQKLRVNGSQTIEGYKQILTEAMGQ</sequence>
<evidence type="ECO:0000259" key="1">
    <source>
        <dbReference type="Pfam" id="PF01323"/>
    </source>
</evidence>
<dbReference type="GO" id="GO:0016491">
    <property type="term" value="F:oxidoreductase activity"/>
    <property type="evidence" value="ECO:0007669"/>
    <property type="project" value="InterPro"/>
</dbReference>
<keyword evidence="3" id="KW-1185">Reference proteome</keyword>